<evidence type="ECO:0000256" key="6">
    <source>
        <dbReference type="ARBA" id="ARBA00022989"/>
    </source>
</evidence>
<keyword evidence="7 10" id="KW-0472">Membrane</keyword>
<sequence>MIHHCKTRTYQCKQCPETFHYKSQLRSHDREHHSVRDDVSALTGVAETVVSVEDADRGTDEEGNAQKVFKCDVCNYTSSTYVGVRNHRRIHNSDKPYRCCSCDFATTNMNSLKSHMRRHPQGHQAVQLLEQYRCSLCGYVCSHPPSLKSHMWKHAGDQNYNYEQVNKAINEAISQSSRAPHKLAAVVESAAEGPAGAPPPKEMLKLDPPSPLPPAGLPADGASGFPADSSPCIQEAPPPQQKDPEQSKSCPCTGPPPPTPTMEYCVLLFCCCICGFESTSKERLMEHMKEHEGAIISIILNKEQQAEPQPSLQRAQIQQQREPEVLGERARASQRVHPCYQRRRQRLQTQENKPRRSLGLQPRAGRRVRTDPCQTDSRPPPNNMTTLRHRRASRGKEPAAAEVQPQQHSNCCTHHHHPDGSLQGDWSWGSIIWTSVGLSVSVGLGLLCCIYVATLHENDLWFSNIKEVEREISFRTECGLYYSYYKQMLQAPSVQEGLLELIHDNLTESRRTINLLQRMNIYQEVFLSVLYRSLPIKTYLEPVYFYIYTVFSLQAVYVIALYLTAWLLSGSWLAGALAGVWYILNRVDTTRVEFTISLRENWSLPFLALQVAAITCYLRPQLTSLQQKVMVWLMFVTTFCFCLTWQFNQFILLVQALIIYSLDCVDLLTTSQVTTLYLVQVSGLLSVWLLQFCNSMILGSLVLSFIVAALFVRHCQADLKVGGLLVRLSKILLHSVLVFLLTFIINYLTKKALQVRSDEHIFKFIKSKFAFRPTRDFDASLYLCEEAFGLLPLDTLERLADTLLLYPYIPTLLLLSGTLAIAALKNLSRSEGGSEEKDGAAEAFRPDVAYNLLHTLLYGLVAFSTMRMKYIWTGHMCAVAAHGVCSAELWTLLLRALRCNSRILLRIVRYAVPLLVIGFLYFKFWPKLMNELSELREFYDPDTVELMTWISTKTPKQAVFAGSMQLLAGIKLCTGRVLTNHPHYEDKDLRDRTRQVYQVYARRSPEDVHEILRAAGADYVVLENSICYERRHRRGCRLRDLLDLANGHIMDGPGENDPDLAPAQHPRFCEAVQTDGAAYAALFTRTFQNKTFHVYRLKKKRRKTPRSLSESAAAP</sequence>
<name>A0A834FRP1_ORYME</name>
<comment type="subcellular location">
    <subcellularLocation>
        <location evidence="1">Membrane</location>
        <topology evidence="1">Multi-pass membrane protein</topology>
    </subcellularLocation>
</comment>
<keyword evidence="4 12" id="KW-0808">Transferase</keyword>
<feature type="transmembrane region" description="Helical" evidence="10">
    <location>
        <begin position="907"/>
        <end position="925"/>
    </location>
</feature>
<dbReference type="Gene3D" id="3.30.160.60">
    <property type="entry name" value="Classic Zinc Finger"/>
    <property type="match status" value="2"/>
</dbReference>
<evidence type="ECO:0000259" key="11">
    <source>
        <dbReference type="PROSITE" id="PS50157"/>
    </source>
</evidence>
<dbReference type="GO" id="GO:0005637">
    <property type="term" value="C:nuclear inner membrane"/>
    <property type="evidence" value="ECO:0007669"/>
    <property type="project" value="TreeGrafter"/>
</dbReference>
<dbReference type="AlphaFoldDB" id="A0A834FRP1"/>
<keyword evidence="6 10" id="KW-1133">Transmembrane helix</keyword>
<proteinExistence type="inferred from homology"/>
<keyword evidence="8" id="KW-0479">Metal-binding</keyword>
<gene>
    <name evidence="12" type="ORF">FQA47_025249</name>
</gene>
<dbReference type="InterPro" id="IPR013087">
    <property type="entry name" value="Znf_C2H2_type"/>
</dbReference>
<dbReference type="GO" id="GO:0008270">
    <property type="term" value="F:zinc ion binding"/>
    <property type="evidence" value="ECO:0007669"/>
    <property type="project" value="UniProtKB-KW"/>
</dbReference>
<keyword evidence="5 10" id="KW-0812">Transmembrane</keyword>
<keyword evidence="3 12" id="KW-0328">Glycosyltransferase</keyword>
<evidence type="ECO:0000256" key="3">
    <source>
        <dbReference type="ARBA" id="ARBA00022676"/>
    </source>
</evidence>
<dbReference type="GO" id="GO:0000030">
    <property type="term" value="F:mannosyltransferase activity"/>
    <property type="evidence" value="ECO:0007669"/>
    <property type="project" value="TreeGrafter"/>
</dbReference>
<dbReference type="EMBL" id="WKFB01000014">
    <property type="protein sequence ID" value="KAF6739178.1"/>
    <property type="molecule type" value="Genomic_DNA"/>
</dbReference>
<accession>A0A834FRP1</accession>
<dbReference type="SUPFAM" id="SSF57667">
    <property type="entry name" value="beta-beta-alpha zinc fingers"/>
    <property type="match status" value="2"/>
</dbReference>
<dbReference type="SMART" id="SM00355">
    <property type="entry name" value="ZnF_C2H2"/>
    <property type="match status" value="5"/>
</dbReference>
<feature type="transmembrane region" description="Helical" evidence="10">
    <location>
        <begin position="872"/>
        <end position="895"/>
    </location>
</feature>
<feature type="transmembrane region" description="Helical" evidence="10">
    <location>
        <begin position="431"/>
        <end position="453"/>
    </location>
</feature>
<evidence type="ECO:0000256" key="2">
    <source>
        <dbReference type="ARBA" id="ARBA00008744"/>
    </source>
</evidence>
<feature type="transmembrane region" description="Helical" evidence="10">
    <location>
        <begin position="565"/>
        <end position="584"/>
    </location>
</feature>
<feature type="compositionally biased region" description="Basic and acidic residues" evidence="9">
    <location>
        <begin position="321"/>
        <end position="331"/>
    </location>
</feature>
<dbReference type="InterPro" id="IPR036236">
    <property type="entry name" value="Znf_C2H2_sf"/>
</dbReference>
<feature type="compositionally biased region" description="Polar residues" evidence="9">
    <location>
        <begin position="305"/>
        <end position="320"/>
    </location>
</feature>
<reference evidence="12" key="1">
    <citation type="journal article" name="BMC Genomics">
        <title>Long-read sequencing and de novo genome assembly of marine medaka (Oryzias melastigma).</title>
        <authorList>
            <person name="Liang P."/>
            <person name="Saqib H.S.A."/>
            <person name="Ni X."/>
            <person name="Shen Y."/>
        </authorList>
    </citation>
    <scope>NUCLEOTIDE SEQUENCE</scope>
    <source>
        <strain evidence="12">Bigg-433</strain>
    </source>
</reference>
<evidence type="ECO:0000256" key="5">
    <source>
        <dbReference type="ARBA" id="ARBA00022692"/>
    </source>
</evidence>
<feature type="transmembrane region" description="Helical" evidence="10">
    <location>
        <begin position="688"/>
        <end position="712"/>
    </location>
</feature>
<feature type="domain" description="C2H2-type" evidence="11">
    <location>
        <begin position="69"/>
        <end position="96"/>
    </location>
</feature>
<feature type="transmembrane region" description="Helical" evidence="10">
    <location>
        <begin position="543"/>
        <end position="560"/>
    </location>
</feature>
<feature type="domain" description="C2H2-type" evidence="11">
    <location>
        <begin position="132"/>
        <end position="159"/>
    </location>
</feature>
<organism evidence="12 13">
    <name type="scientific">Oryzias melastigma</name>
    <name type="common">Marine medaka</name>
    <dbReference type="NCBI Taxonomy" id="30732"/>
    <lineage>
        <taxon>Eukaryota</taxon>
        <taxon>Metazoa</taxon>
        <taxon>Chordata</taxon>
        <taxon>Craniata</taxon>
        <taxon>Vertebrata</taxon>
        <taxon>Euteleostomi</taxon>
        <taxon>Actinopterygii</taxon>
        <taxon>Neopterygii</taxon>
        <taxon>Teleostei</taxon>
        <taxon>Neoteleostei</taxon>
        <taxon>Acanthomorphata</taxon>
        <taxon>Ovalentaria</taxon>
        <taxon>Atherinomorphae</taxon>
        <taxon>Beloniformes</taxon>
        <taxon>Adrianichthyidae</taxon>
        <taxon>Oryziinae</taxon>
        <taxon>Oryzias</taxon>
    </lineage>
</organism>
<evidence type="ECO:0000256" key="1">
    <source>
        <dbReference type="ARBA" id="ARBA00004141"/>
    </source>
</evidence>
<feature type="domain" description="C2H2-type" evidence="11">
    <location>
        <begin position="10"/>
        <end position="37"/>
    </location>
</feature>
<comment type="similarity">
    <text evidence="2">Belongs to the dpy-19 family.</text>
</comment>
<evidence type="ECO:0000256" key="8">
    <source>
        <dbReference type="PROSITE-ProRule" id="PRU00042"/>
    </source>
</evidence>
<feature type="transmembrane region" description="Helical" evidence="10">
    <location>
        <begin position="724"/>
        <end position="748"/>
    </location>
</feature>
<protein>
    <submittedName>
        <fullName evidence="12">Putative C-mannosyltransferase DPY19L3</fullName>
    </submittedName>
</protein>
<feature type="domain" description="C2H2-type" evidence="11">
    <location>
        <begin position="97"/>
        <end position="119"/>
    </location>
</feature>
<feature type="region of interest" description="Disordered" evidence="9">
    <location>
        <begin position="305"/>
        <end position="416"/>
    </location>
</feature>
<evidence type="ECO:0000256" key="10">
    <source>
        <dbReference type="SAM" id="Phobius"/>
    </source>
</evidence>
<feature type="transmembrane region" description="Helical" evidence="10">
    <location>
        <begin position="805"/>
        <end position="827"/>
    </location>
</feature>
<dbReference type="Pfam" id="PF10034">
    <property type="entry name" value="Dpy19"/>
    <property type="match status" value="1"/>
</dbReference>
<evidence type="ECO:0000313" key="13">
    <source>
        <dbReference type="Proteomes" id="UP000646548"/>
    </source>
</evidence>
<dbReference type="PANTHER" id="PTHR31488">
    <property type="entry name" value="DPY-19-LIKE 1, LIKE (H. SAPIENS)"/>
    <property type="match status" value="1"/>
</dbReference>
<evidence type="ECO:0000313" key="12">
    <source>
        <dbReference type="EMBL" id="KAF6739178.1"/>
    </source>
</evidence>
<evidence type="ECO:0000256" key="4">
    <source>
        <dbReference type="ARBA" id="ARBA00022679"/>
    </source>
</evidence>
<dbReference type="PROSITE" id="PS00028">
    <property type="entry name" value="ZINC_FINGER_C2H2_1"/>
    <property type="match status" value="2"/>
</dbReference>
<feature type="region of interest" description="Disordered" evidence="9">
    <location>
        <begin position="189"/>
        <end position="253"/>
    </location>
</feature>
<dbReference type="Proteomes" id="UP000646548">
    <property type="component" value="Unassembled WGS sequence"/>
</dbReference>
<keyword evidence="8" id="KW-0862">Zinc</keyword>
<feature type="transmembrane region" description="Helical" evidence="10">
    <location>
        <begin position="629"/>
        <end position="647"/>
    </location>
</feature>
<dbReference type="PROSITE" id="PS50157">
    <property type="entry name" value="ZINC_FINGER_C2H2_2"/>
    <property type="match status" value="4"/>
</dbReference>
<keyword evidence="8" id="KW-0863">Zinc-finger</keyword>
<dbReference type="PANTHER" id="PTHR31488:SF4">
    <property type="entry name" value="C-MANNOSYLTRANSFERASE DPY19L3-RELATED"/>
    <property type="match status" value="1"/>
</dbReference>
<comment type="caution">
    <text evidence="12">The sequence shown here is derived from an EMBL/GenBank/DDBJ whole genome shotgun (WGS) entry which is preliminary data.</text>
</comment>
<evidence type="ECO:0000256" key="9">
    <source>
        <dbReference type="SAM" id="MobiDB-lite"/>
    </source>
</evidence>
<evidence type="ECO:0000256" key="7">
    <source>
        <dbReference type="ARBA" id="ARBA00023136"/>
    </source>
</evidence>
<dbReference type="InterPro" id="IPR018732">
    <property type="entry name" value="Dpy-19/Dpy-19-like"/>
</dbReference>